<proteinExistence type="predicted"/>
<protein>
    <recommendedName>
        <fullName evidence="3">Pyridoxamine 5'-phosphate oxidase family protein</fullName>
    </recommendedName>
</protein>
<dbReference type="PANTHER" id="PTHR34071:SF2">
    <property type="entry name" value="FLAVIN-NUCLEOTIDE-BINDING PROTEIN"/>
    <property type="match status" value="1"/>
</dbReference>
<dbReference type="InterPro" id="IPR012349">
    <property type="entry name" value="Split_barrel_FMN-bd"/>
</dbReference>
<gene>
    <name evidence="1" type="ORF">FUAX_44760</name>
</gene>
<accession>A0AAU9CIU7</accession>
<organism evidence="1 2">
    <name type="scientific">Fulvitalea axinellae</name>
    <dbReference type="NCBI Taxonomy" id="1182444"/>
    <lineage>
        <taxon>Bacteria</taxon>
        <taxon>Pseudomonadati</taxon>
        <taxon>Bacteroidota</taxon>
        <taxon>Cytophagia</taxon>
        <taxon>Cytophagales</taxon>
        <taxon>Persicobacteraceae</taxon>
        <taxon>Fulvitalea</taxon>
    </lineage>
</organism>
<keyword evidence="1" id="KW-0614">Plasmid</keyword>
<dbReference type="EMBL" id="AP025317">
    <property type="protein sequence ID" value="BDD12044.1"/>
    <property type="molecule type" value="Genomic_DNA"/>
</dbReference>
<dbReference type="Pfam" id="PF12900">
    <property type="entry name" value="Pyridox_ox_2"/>
    <property type="match status" value="1"/>
</dbReference>
<evidence type="ECO:0000313" key="2">
    <source>
        <dbReference type="Proteomes" id="UP001348817"/>
    </source>
</evidence>
<dbReference type="Gene3D" id="2.30.110.10">
    <property type="entry name" value="Electron Transport, Fmn-binding Protein, Chain A"/>
    <property type="match status" value="1"/>
</dbReference>
<dbReference type="AlphaFoldDB" id="A0AAU9CIU7"/>
<dbReference type="RefSeq" id="WP_338395415.1">
    <property type="nucleotide sequence ID" value="NZ_AP025317.1"/>
</dbReference>
<name>A0AAU9CIU7_9BACT</name>
<dbReference type="Proteomes" id="UP001348817">
    <property type="component" value="Plasmid pFA3"/>
</dbReference>
<dbReference type="PANTHER" id="PTHR34071">
    <property type="entry name" value="5-NITROIMIDAZOLE ANTIBIOTICS RESISTANCE PROTEIN, NIMA-FAMILY-RELATED PROTEIN-RELATED"/>
    <property type="match status" value="1"/>
</dbReference>
<keyword evidence="2" id="KW-1185">Reference proteome</keyword>
<geneLocation type="plasmid" evidence="1 2">
    <name>pFA3</name>
</geneLocation>
<evidence type="ECO:0008006" key="3">
    <source>
        <dbReference type="Google" id="ProtNLM"/>
    </source>
</evidence>
<dbReference type="SUPFAM" id="SSF50475">
    <property type="entry name" value="FMN-binding split barrel"/>
    <property type="match status" value="1"/>
</dbReference>
<reference evidence="1 2" key="1">
    <citation type="submission" date="2021-12" db="EMBL/GenBank/DDBJ databases">
        <title>Genome sequencing of bacteria with rrn-lacking chromosome and rrn-plasmid.</title>
        <authorList>
            <person name="Anda M."/>
            <person name="Iwasaki W."/>
        </authorList>
    </citation>
    <scope>NUCLEOTIDE SEQUENCE [LARGE SCALE GENOMIC DNA]</scope>
    <source>
        <strain evidence="1 2">DSM 100852</strain>
        <plasmid evidence="1 2">pFA3</plasmid>
    </source>
</reference>
<dbReference type="InterPro" id="IPR024747">
    <property type="entry name" value="Pyridox_Oxase-rel"/>
</dbReference>
<sequence length="215" mass="23919">MENLEQIHKVKRGGHRSDHSWETVSDILDSQFIGYFSCLRGDVPIVLPMAYGRVEKTVYIHGAMKNELMRSILESGISSMTVSIADGLVLARSAYHHSLNYRSAVVTGPVRDVTDQEEKLLGLKAVTDQMLEGRWDEVRPPSGNEMKATRVLAFEAQYFVAKSRTGMPVDEKEDEALPIWAGIVPIAEKYGVPETDTLPGSVQELSPSVRKFGKK</sequence>
<dbReference type="KEGG" id="fax:FUAX_44760"/>
<evidence type="ECO:0000313" key="1">
    <source>
        <dbReference type="EMBL" id="BDD12044.1"/>
    </source>
</evidence>